<proteinExistence type="predicted"/>
<evidence type="ECO:0000259" key="1">
    <source>
        <dbReference type="PROSITE" id="PS52045"/>
    </source>
</evidence>
<organism evidence="2 3">
    <name type="scientific">Medicago truncatula</name>
    <name type="common">Barrel medic</name>
    <name type="synonym">Medicago tribuloides</name>
    <dbReference type="NCBI Taxonomy" id="3880"/>
    <lineage>
        <taxon>Eukaryota</taxon>
        <taxon>Viridiplantae</taxon>
        <taxon>Streptophyta</taxon>
        <taxon>Embryophyta</taxon>
        <taxon>Tracheophyta</taxon>
        <taxon>Spermatophyta</taxon>
        <taxon>Magnoliopsida</taxon>
        <taxon>eudicotyledons</taxon>
        <taxon>Gunneridae</taxon>
        <taxon>Pentapetalae</taxon>
        <taxon>rosids</taxon>
        <taxon>fabids</taxon>
        <taxon>Fabales</taxon>
        <taxon>Fabaceae</taxon>
        <taxon>Papilionoideae</taxon>
        <taxon>50 kb inversion clade</taxon>
        <taxon>NPAAA clade</taxon>
        <taxon>Hologalegina</taxon>
        <taxon>IRL clade</taxon>
        <taxon>Trifolieae</taxon>
        <taxon>Medicago</taxon>
    </lineage>
</organism>
<gene>
    <name evidence="2" type="ORF">MtrunA17_Chr3g0135441</name>
</gene>
<feature type="domain" description="Neprosin PEP catalytic" evidence="1">
    <location>
        <begin position="1"/>
        <end position="232"/>
    </location>
</feature>
<dbReference type="InterPro" id="IPR004314">
    <property type="entry name" value="Neprosin"/>
</dbReference>
<evidence type="ECO:0000313" key="3">
    <source>
        <dbReference type="Proteomes" id="UP000265566"/>
    </source>
</evidence>
<accession>A0A396IY62</accession>
<dbReference type="Proteomes" id="UP000265566">
    <property type="component" value="Chromosome 3"/>
</dbReference>
<dbReference type="PANTHER" id="PTHR31589">
    <property type="entry name" value="PROTEIN, PUTATIVE (DUF239)-RELATED-RELATED"/>
    <property type="match status" value="1"/>
</dbReference>
<reference evidence="3" key="1">
    <citation type="journal article" date="2018" name="Nat. Plants">
        <title>Whole-genome landscape of Medicago truncatula symbiotic genes.</title>
        <authorList>
            <person name="Pecrix Y."/>
            <person name="Staton S.E."/>
            <person name="Sallet E."/>
            <person name="Lelandais-Briere C."/>
            <person name="Moreau S."/>
            <person name="Carrere S."/>
            <person name="Blein T."/>
            <person name="Jardinaud M.F."/>
            <person name="Latrasse D."/>
            <person name="Zouine M."/>
            <person name="Zahm M."/>
            <person name="Kreplak J."/>
            <person name="Mayjonade B."/>
            <person name="Satge C."/>
            <person name="Perez M."/>
            <person name="Cauet S."/>
            <person name="Marande W."/>
            <person name="Chantry-Darmon C."/>
            <person name="Lopez-Roques C."/>
            <person name="Bouchez O."/>
            <person name="Berard A."/>
            <person name="Debelle F."/>
            <person name="Munos S."/>
            <person name="Bendahmane A."/>
            <person name="Berges H."/>
            <person name="Niebel A."/>
            <person name="Buitink J."/>
            <person name="Frugier F."/>
            <person name="Benhamed M."/>
            <person name="Crespi M."/>
            <person name="Gouzy J."/>
            <person name="Gamas P."/>
        </authorList>
    </citation>
    <scope>NUCLEOTIDE SEQUENCE [LARGE SCALE GENOMIC DNA]</scope>
    <source>
        <strain evidence="3">cv. Jemalong A17</strain>
    </source>
</reference>
<comment type="caution">
    <text evidence="2">The sequence shown here is derived from an EMBL/GenBank/DDBJ whole genome shotgun (WGS) entry which is preliminary data.</text>
</comment>
<sequence>MQDAHLATLGFNFIGAQANINVWNPNVEQPEDFTTAQMWLKANNGENFASVEAGWMQDSYHTTGCFDLTCQGFVQIASEIALGSTVGPYSSQFNQQYEINVGIFWDRNGNWWLRMKDKIIVGYWPAAIVGNLQHSATLVQWGGQVFSYNVKTTPPHTGTQMGSGEAASGRFGFACYMTNVRIKDYSETLKYPQFVSTYAAEPYCYSALNDVQYGKDPVFFFGGPGRRPPYCP</sequence>
<dbReference type="AlphaFoldDB" id="A0A396IY62"/>
<dbReference type="PANTHER" id="PTHR31589:SF2">
    <property type="entry name" value="ASLB (DUF239)-RELATED"/>
    <property type="match status" value="1"/>
</dbReference>
<evidence type="ECO:0000313" key="2">
    <source>
        <dbReference type="EMBL" id="RHN70430.1"/>
    </source>
</evidence>
<dbReference type="Gramene" id="rna19009">
    <property type="protein sequence ID" value="RHN70430.1"/>
    <property type="gene ID" value="gene19009"/>
</dbReference>
<dbReference type="InterPro" id="IPR053168">
    <property type="entry name" value="Glutamic_endopeptidase"/>
</dbReference>
<protein>
    <submittedName>
        <fullName evidence="2">Putative neprosin</fullName>
    </submittedName>
</protein>
<dbReference type="PROSITE" id="PS52045">
    <property type="entry name" value="NEPROSIN_PEP_CD"/>
    <property type="match status" value="1"/>
</dbReference>
<dbReference type="EMBL" id="PSQE01000003">
    <property type="protein sequence ID" value="RHN70430.1"/>
    <property type="molecule type" value="Genomic_DNA"/>
</dbReference>
<name>A0A396IY62_MEDTR</name>
<dbReference type="Pfam" id="PF03080">
    <property type="entry name" value="Neprosin"/>
    <property type="match status" value="1"/>
</dbReference>